<proteinExistence type="predicted"/>
<accession>A0AA38KY44</accession>
<evidence type="ECO:0000313" key="3">
    <source>
        <dbReference type="Proteomes" id="UP000824469"/>
    </source>
</evidence>
<name>A0AA38KY44_TAXCH</name>
<feature type="non-terminal residue" evidence="2">
    <location>
        <position position="51"/>
    </location>
</feature>
<keyword evidence="3" id="KW-1185">Reference proteome</keyword>
<evidence type="ECO:0000256" key="1">
    <source>
        <dbReference type="SAM" id="MobiDB-lite"/>
    </source>
</evidence>
<dbReference type="AlphaFoldDB" id="A0AA38KY44"/>
<reference evidence="2 3" key="1">
    <citation type="journal article" date="2021" name="Nat. Plants">
        <title>The Taxus genome provides insights into paclitaxel biosynthesis.</title>
        <authorList>
            <person name="Xiong X."/>
            <person name="Gou J."/>
            <person name="Liao Q."/>
            <person name="Li Y."/>
            <person name="Zhou Q."/>
            <person name="Bi G."/>
            <person name="Li C."/>
            <person name="Du R."/>
            <person name="Wang X."/>
            <person name="Sun T."/>
            <person name="Guo L."/>
            <person name="Liang H."/>
            <person name="Lu P."/>
            <person name="Wu Y."/>
            <person name="Zhang Z."/>
            <person name="Ro D.K."/>
            <person name="Shang Y."/>
            <person name="Huang S."/>
            <person name="Yan J."/>
        </authorList>
    </citation>
    <scope>NUCLEOTIDE SEQUENCE [LARGE SCALE GENOMIC DNA]</scope>
    <source>
        <strain evidence="2">Ta-2019</strain>
    </source>
</reference>
<gene>
    <name evidence="2" type="ORF">KI387_037937</name>
</gene>
<sequence>VPKDKIQPSADSIGPCEKTVMEPRVSETFPPVRDALGRANDVDPKQKLVSK</sequence>
<comment type="caution">
    <text evidence="2">The sequence shown here is derived from an EMBL/GenBank/DDBJ whole genome shotgun (WGS) entry which is preliminary data.</text>
</comment>
<feature type="region of interest" description="Disordered" evidence="1">
    <location>
        <begin position="1"/>
        <end position="24"/>
    </location>
</feature>
<organism evidence="2 3">
    <name type="scientific">Taxus chinensis</name>
    <name type="common">Chinese yew</name>
    <name type="synonym">Taxus wallichiana var. chinensis</name>
    <dbReference type="NCBI Taxonomy" id="29808"/>
    <lineage>
        <taxon>Eukaryota</taxon>
        <taxon>Viridiplantae</taxon>
        <taxon>Streptophyta</taxon>
        <taxon>Embryophyta</taxon>
        <taxon>Tracheophyta</taxon>
        <taxon>Spermatophyta</taxon>
        <taxon>Pinopsida</taxon>
        <taxon>Pinidae</taxon>
        <taxon>Conifers II</taxon>
        <taxon>Cupressales</taxon>
        <taxon>Taxaceae</taxon>
        <taxon>Taxus</taxon>
    </lineage>
</organism>
<dbReference type="EMBL" id="JAHRHJ020000007">
    <property type="protein sequence ID" value="KAH9310026.1"/>
    <property type="molecule type" value="Genomic_DNA"/>
</dbReference>
<dbReference type="Proteomes" id="UP000824469">
    <property type="component" value="Unassembled WGS sequence"/>
</dbReference>
<protein>
    <submittedName>
        <fullName evidence="2">Uncharacterized protein</fullName>
    </submittedName>
</protein>
<evidence type="ECO:0000313" key="2">
    <source>
        <dbReference type="EMBL" id="KAH9310026.1"/>
    </source>
</evidence>
<feature type="non-terminal residue" evidence="2">
    <location>
        <position position="1"/>
    </location>
</feature>